<dbReference type="EMBL" id="QNRT01000001">
    <property type="protein sequence ID" value="RBP53235.1"/>
    <property type="molecule type" value="Genomic_DNA"/>
</dbReference>
<accession>A0A395JRN4</accession>
<gene>
    <name evidence="3" type="ORF">DFR28_101621</name>
</gene>
<keyword evidence="2" id="KW-1133">Transmembrane helix</keyword>
<protein>
    <submittedName>
        <fullName evidence="3">Uncharacterized protein</fullName>
    </submittedName>
</protein>
<feature type="compositionally biased region" description="Basic and acidic residues" evidence="1">
    <location>
        <begin position="80"/>
        <end position="89"/>
    </location>
</feature>
<keyword evidence="2" id="KW-0472">Membrane</keyword>
<feature type="transmembrane region" description="Helical" evidence="2">
    <location>
        <begin position="20"/>
        <end position="38"/>
    </location>
</feature>
<feature type="compositionally biased region" description="Acidic residues" evidence="1">
    <location>
        <begin position="90"/>
        <end position="100"/>
    </location>
</feature>
<keyword evidence="4" id="KW-1185">Reference proteome</keyword>
<evidence type="ECO:0000313" key="3">
    <source>
        <dbReference type="EMBL" id="RBP53235.1"/>
    </source>
</evidence>
<name>A0A395JRN4_9GAMM</name>
<comment type="caution">
    <text evidence="3">The sequence shown here is derived from an EMBL/GenBank/DDBJ whole genome shotgun (WGS) entry which is preliminary data.</text>
</comment>
<dbReference type="Proteomes" id="UP000253083">
    <property type="component" value="Unassembled WGS sequence"/>
</dbReference>
<dbReference type="AlphaFoldDB" id="A0A395JRN4"/>
<evidence type="ECO:0000256" key="1">
    <source>
        <dbReference type="SAM" id="MobiDB-lite"/>
    </source>
</evidence>
<proteinExistence type="predicted"/>
<evidence type="ECO:0000313" key="4">
    <source>
        <dbReference type="Proteomes" id="UP000253083"/>
    </source>
</evidence>
<reference evidence="3 4" key="1">
    <citation type="submission" date="2018-06" db="EMBL/GenBank/DDBJ databases">
        <title>Genomic Encyclopedia of Type Strains, Phase IV (KMG-IV): sequencing the most valuable type-strain genomes for metagenomic binning, comparative biology and taxonomic classification.</title>
        <authorList>
            <person name="Goeker M."/>
        </authorList>
    </citation>
    <scope>NUCLEOTIDE SEQUENCE [LARGE SCALE GENOMIC DNA]</scope>
    <source>
        <strain evidence="3 4">DSM 24032</strain>
    </source>
</reference>
<keyword evidence="2" id="KW-0812">Transmembrane</keyword>
<evidence type="ECO:0000256" key="2">
    <source>
        <dbReference type="SAM" id="Phobius"/>
    </source>
</evidence>
<feature type="region of interest" description="Disordered" evidence="1">
    <location>
        <begin position="46"/>
        <end position="110"/>
    </location>
</feature>
<organism evidence="3 4">
    <name type="scientific">Arenicella xantha</name>
    <dbReference type="NCBI Taxonomy" id="644221"/>
    <lineage>
        <taxon>Bacteria</taxon>
        <taxon>Pseudomonadati</taxon>
        <taxon>Pseudomonadota</taxon>
        <taxon>Gammaproteobacteria</taxon>
        <taxon>Arenicellales</taxon>
        <taxon>Arenicellaceae</taxon>
        <taxon>Arenicella</taxon>
    </lineage>
</organism>
<dbReference type="InParanoid" id="A0A395JRN4"/>
<sequence>MLASVLPVTLGLIRVTSMRVAINNFAMVLLLAGCVLLASPETSRAQVQASDNPVAEGVEDQEQRIEIPADPASIKKAKQQARDASRQNDEDFIPSEEISEDLPVPFPVDI</sequence>